<evidence type="ECO:0000256" key="4">
    <source>
        <dbReference type="ARBA" id="ARBA00022927"/>
    </source>
</evidence>
<keyword evidence="3" id="KW-0813">Transport</keyword>
<evidence type="ECO:0000259" key="8">
    <source>
        <dbReference type="PROSITE" id="PS50192"/>
    </source>
</evidence>
<evidence type="ECO:0000256" key="7">
    <source>
        <dbReference type="SAM" id="MobiDB-lite"/>
    </source>
</evidence>
<dbReference type="EMBL" id="JBDFQZ010000007">
    <property type="protein sequence ID" value="KAK9707182.1"/>
    <property type="molecule type" value="Genomic_DNA"/>
</dbReference>
<sequence>MFGFMKKNNAPANESGMDSSRRTSSEPILVTPLDNDNSSEYTAPTKAQKKKFKNDFSDSGGLENQSVQELETYAVYKAEETTSTVNNCLRIAEDIREDASKTLETLHQQGEQIHRTHEMAAGIDQDLSKGEKLLNSLGGMFSKTWKPKKAHKITGPLTTPDEPAKRATKEQKDKLMAAAPKGKTGDKTPPSGPVTAMQKVEMEKEKQDDALDDLSSILGDLKGMAVDMGGELEKQNKALDHLDKDIDELNSRVKGANERARHLLNK</sequence>
<dbReference type="FunFam" id="1.20.5.110:FF:000031">
    <property type="entry name" value="SNAP25 homologous protein SNAP33"/>
    <property type="match status" value="1"/>
</dbReference>
<dbReference type="Gene3D" id="1.20.5.110">
    <property type="match status" value="2"/>
</dbReference>
<keyword evidence="10" id="KW-1185">Reference proteome</keyword>
<dbReference type="CDD" id="cd15861">
    <property type="entry name" value="SNARE_SNAP25N_23N_29N_SEC9N"/>
    <property type="match status" value="1"/>
</dbReference>
<dbReference type="CDD" id="cd15841">
    <property type="entry name" value="SNARE_Qc"/>
    <property type="match status" value="1"/>
</dbReference>
<reference evidence="9 10" key="1">
    <citation type="submission" date="2024-03" db="EMBL/GenBank/DDBJ databases">
        <title>WGS assembly of Saponaria officinalis var. Norfolk2.</title>
        <authorList>
            <person name="Jenkins J."/>
            <person name="Shu S."/>
            <person name="Grimwood J."/>
            <person name="Barry K."/>
            <person name="Goodstein D."/>
            <person name="Schmutz J."/>
            <person name="Leebens-Mack J."/>
            <person name="Osbourn A."/>
        </authorList>
    </citation>
    <scope>NUCLEOTIDE SEQUENCE [LARGE SCALE GENOMIC DNA]</scope>
    <source>
        <strain evidence="10">cv. Norfolk2</strain>
        <strain evidence="9">JIC</strain>
        <tissue evidence="9">Leaf</tissue>
    </source>
</reference>
<feature type="region of interest" description="Disordered" evidence="7">
    <location>
        <begin position="1"/>
        <end position="63"/>
    </location>
</feature>
<comment type="subcellular location">
    <subcellularLocation>
        <location evidence="1">Membrane</location>
    </subcellularLocation>
</comment>
<evidence type="ECO:0000313" key="9">
    <source>
        <dbReference type="EMBL" id="KAK9707182.1"/>
    </source>
</evidence>
<dbReference type="EMBL" id="JBDFQZ010000007">
    <property type="protein sequence ID" value="KAK9707183.1"/>
    <property type="molecule type" value="Genomic_DNA"/>
</dbReference>
<gene>
    <name evidence="9" type="ORF">RND81_07G178200</name>
</gene>
<feature type="compositionally biased region" description="Basic and acidic residues" evidence="7">
    <location>
        <begin position="162"/>
        <end position="175"/>
    </location>
</feature>
<comment type="caution">
    <text evidence="9">The sequence shown here is derived from an EMBL/GenBank/DDBJ whole genome shotgun (WGS) entry which is preliminary data.</text>
</comment>
<evidence type="ECO:0000256" key="6">
    <source>
        <dbReference type="SAM" id="Coils"/>
    </source>
</evidence>
<dbReference type="AlphaFoldDB" id="A0AAW1JS52"/>
<dbReference type="GO" id="GO:0016192">
    <property type="term" value="P:vesicle-mediated transport"/>
    <property type="evidence" value="ECO:0007669"/>
    <property type="project" value="UniProtKB-ARBA"/>
</dbReference>
<evidence type="ECO:0000256" key="5">
    <source>
        <dbReference type="ARBA" id="ARBA00023136"/>
    </source>
</evidence>
<proteinExistence type="inferred from homology"/>
<dbReference type="GO" id="GO:0031201">
    <property type="term" value="C:SNARE complex"/>
    <property type="evidence" value="ECO:0007669"/>
    <property type="project" value="InterPro"/>
</dbReference>
<keyword evidence="4" id="KW-0653">Protein transport</keyword>
<dbReference type="SUPFAM" id="SSF58038">
    <property type="entry name" value="SNARE fusion complex"/>
    <property type="match status" value="2"/>
</dbReference>
<dbReference type="PANTHER" id="PTHR19305:SF40">
    <property type="entry name" value="SNAP25 HOMOLOGOUS PROTEIN SNAP30-RELATED"/>
    <property type="match status" value="1"/>
</dbReference>
<evidence type="ECO:0000256" key="1">
    <source>
        <dbReference type="ARBA" id="ARBA00004370"/>
    </source>
</evidence>
<feature type="coiled-coil region" evidence="6">
    <location>
        <begin position="232"/>
        <end position="266"/>
    </location>
</feature>
<dbReference type="PANTHER" id="PTHR19305">
    <property type="entry name" value="SYNAPTOSOMAL ASSOCIATED PROTEIN"/>
    <property type="match status" value="1"/>
</dbReference>
<accession>A0AAW1JS52</accession>
<dbReference type="GO" id="GO:0015031">
    <property type="term" value="P:protein transport"/>
    <property type="evidence" value="ECO:0007669"/>
    <property type="project" value="UniProtKB-KW"/>
</dbReference>
<comment type="similarity">
    <text evidence="2">Belongs to the SNAP-25 family.</text>
</comment>
<dbReference type="Proteomes" id="UP001443914">
    <property type="component" value="Unassembled WGS sequence"/>
</dbReference>
<evidence type="ECO:0000313" key="10">
    <source>
        <dbReference type="Proteomes" id="UP001443914"/>
    </source>
</evidence>
<keyword evidence="6" id="KW-0175">Coiled coil</keyword>
<dbReference type="InterPro" id="IPR000727">
    <property type="entry name" value="T_SNARE_dom"/>
</dbReference>
<protein>
    <recommendedName>
        <fullName evidence="8">t-SNARE coiled-coil homology domain-containing protein</fullName>
    </recommendedName>
</protein>
<name>A0AAW1JS52_SAPOF</name>
<dbReference type="SMART" id="SM00397">
    <property type="entry name" value="t_SNARE"/>
    <property type="match status" value="2"/>
</dbReference>
<feature type="domain" description="T-SNARE coiled-coil homology" evidence="8">
    <location>
        <begin position="201"/>
        <end position="263"/>
    </location>
</feature>
<dbReference type="InterPro" id="IPR044766">
    <property type="entry name" value="NPSN/SNAP25-like_N_SNARE"/>
</dbReference>
<dbReference type="GO" id="GO:0005484">
    <property type="term" value="F:SNAP receptor activity"/>
    <property type="evidence" value="ECO:0007669"/>
    <property type="project" value="InterPro"/>
</dbReference>
<evidence type="ECO:0000256" key="3">
    <source>
        <dbReference type="ARBA" id="ARBA00022448"/>
    </source>
</evidence>
<dbReference type="FunFam" id="1.20.5.110:FF:000040">
    <property type="entry name" value="SNAP25 homologous protein SNAP33"/>
    <property type="match status" value="1"/>
</dbReference>
<dbReference type="GO" id="GO:0005886">
    <property type="term" value="C:plasma membrane"/>
    <property type="evidence" value="ECO:0007669"/>
    <property type="project" value="TreeGrafter"/>
</dbReference>
<feature type="region of interest" description="Disordered" evidence="7">
    <location>
        <begin position="147"/>
        <end position="194"/>
    </location>
</feature>
<keyword evidence="5" id="KW-0472">Membrane</keyword>
<evidence type="ECO:0000256" key="2">
    <source>
        <dbReference type="ARBA" id="ARBA00009480"/>
    </source>
</evidence>
<dbReference type="Pfam" id="PF12352">
    <property type="entry name" value="V-SNARE_C"/>
    <property type="match status" value="1"/>
</dbReference>
<organism evidence="9 10">
    <name type="scientific">Saponaria officinalis</name>
    <name type="common">Common soapwort</name>
    <name type="synonym">Lychnis saponaria</name>
    <dbReference type="NCBI Taxonomy" id="3572"/>
    <lineage>
        <taxon>Eukaryota</taxon>
        <taxon>Viridiplantae</taxon>
        <taxon>Streptophyta</taxon>
        <taxon>Embryophyta</taxon>
        <taxon>Tracheophyta</taxon>
        <taxon>Spermatophyta</taxon>
        <taxon>Magnoliopsida</taxon>
        <taxon>eudicotyledons</taxon>
        <taxon>Gunneridae</taxon>
        <taxon>Pentapetalae</taxon>
        <taxon>Caryophyllales</taxon>
        <taxon>Caryophyllaceae</taxon>
        <taxon>Caryophylleae</taxon>
        <taxon>Saponaria</taxon>
    </lineage>
</organism>
<dbReference type="PROSITE" id="PS50192">
    <property type="entry name" value="T_SNARE"/>
    <property type="match status" value="1"/>
</dbReference>